<accession>A0ABU1HSZ8</accession>
<dbReference type="InterPro" id="IPR050963">
    <property type="entry name" value="Sirohydro_Cobaltochel/CbiX"/>
</dbReference>
<keyword evidence="1" id="KW-0479">Metal-binding</keyword>
<keyword evidence="2" id="KW-0456">Lyase</keyword>
<dbReference type="Pfam" id="PF01903">
    <property type="entry name" value="CbiX"/>
    <property type="match status" value="2"/>
</dbReference>
<evidence type="ECO:0000256" key="2">
    <source>
        <dbReference type="ARBA" id="ARBA00023239"/>
    </source>
</evidence>
<dbReference type="CDD" id="cd03416">
    <property type="entry name" value="CbiX_SirB_N"/>
    <property type="match status" value="1"/>
</dbReference>
<organism evidence="3 4">
    <name type="scientific">Microbacterium foliorum</name>
    <dbReference type="NCBI Taxonomy" id="104336"/>
    <lineage>
        <taxon>Bacteria</taxon>
        <taxon>Bacillati</taxon>
        <taxon>Actinomycetota</taxon>
        <taxon>Actinomycetes</taxon>
        <taxon>Micrococcales</taxon>
        <taxon>Microbacteriaceae</taxon>
        <taxon>Microbacterium</taxon>
    </lineage>
</organism>
<keyword evidence="4" id="KW-1185">Reference proteome</keyword>
<comment type="caution">
    <text evidence="3">The sequence shown here is derived from an EMBL/GenBank/DDBJ whole genome shotgun (WGS) entry which is preliminary data.</text>
</comment>
<reference evidence="3 4" key="1">
    <citation type="submission" date="2023-08" db="EMBL/GenBank/DDBJ databases">
        <title>Functional and genomic diversity of the sorghum phyllosphere microbiome.</title>
        <authorList>
            <person name="Shade A."/>
        </authorList>
    </citation>
    <scope>NUCLEOTIDE SEQUENCE [LARGE SCALE GENOMIC DNA]</scope>
    <source>
        <strain evidence="3 4">SORGH_AS_0445</strain>
    </source>
</reference>
<dbReference type="InterPro" id="IPR002762">
    <property type="entry name" value="CbiX-like"/>
</dbReference>
<dbReference type="PANTHER" id="PTHR33542:SF5">
    <property type="entry name" value="FERROCHELATASE CHE1"/>
    <property type="match status" value="1"/>
</dbReference>
<gene>
    <name evidence="3" type="ORF">QE375_002720</name>
</gene>
<proteinExistence type="predicted"/>
<evidence type="ECO:0000313" key="3">
    <source>
        <dbReference type="EMBL" id="MDR6143166.1"/>
    </source>
</evidence>
<evidence type="ECO:0000313" key="4">
    <source>
        <dbReference type="Proteomes" id="UP001249291"/>
    </source>
</evidence>
<dbReference type="Gene3D" id="3.40.50.1400">
    <property type="match status" value="2"/>
</dbReference>
<protein>
    <submittedName>
        <fullName evidence="3">Sirohydrochlorin ferrochelatase</fullName>
    </submittedName>
</protein>
<name>A0ABU1HSZ8_9MICO</name>
<dbReference type="SUPFAM" id="SSF53800">
    <property type="entry name" value="Chelatase"/>
    <property type="match status" value="1"/>
</dbReference>
<dbReference type="Proteomes" id="UP001249291">
    <property type="component" value="Unassembled WGS sequence"/>
</dbReference>
<evidence type="ECO:0000256" key="1">
    <source>
        <dbReference type="ARBA" id="ARBA00022723"/>
    </source>
</evidence>
<sequence length="250" mass="26412">MSRPILLAVSHGTSDAEGARAIADLVGAVAAAMPEVEVRSAFVDVQQPDAADLLPTLDRPVVIVPLLLSRGFHVHHDLHGMAAKKADAVVSAPMGPDPRLAEVLAERLSETLSTVADSTHTEDASVILAVAGSRDPASLTDAEAMASLLSLRLGRRVELAYLAAREPDLPHALREHPDAVVSTYLLARGFFFNLTLRQAPGRRVTAPLLDGTTVPQPLIDLVIARYEEASEQLLTAQSPGAALTPEPAQS</sequence>
<dbReference type="RefSeq" id="WP_309691820.1">
    <property type="nucleotide sequence ID" value="NZ_JAVIZQ010000001.1"/>
</dbReference>
<dbReference type="EMBL" id="JAVIZQ010000001">
    <property type="protein sequence ID" value="MDR6143166.1"/>
    <property type="molecule type" value="Genomic_DNA"/>
</dbReference>
<dbReference type="PANTHER" id="PTHR33542">
    <property type="entry name" value="SIROHYDROCHLORIN FERROCHELATASE, CHLOROPLASTIC"/>
    <property type="match status" value="1"/>
</dbReference>